<dbReference type="EMBL" id="BAAAZC010000054">
    <property type="protein sequence ID" value="GAA3994439.1"/>
    <property type="molecule type" value="Genomic_DNA"/>
</dbReference>
<proteinExistence type="predicted"/>
<name>A0ABP7R9E0_9SPHI</name>
<dbReference type="SUPFAM" id="SSF47413">
    <property type="entry name" value="lambda repressor-like DNA-binding domains"/>
    <property type="match status" value="1"/>
</dbReference>
<organism evidence="2 3">
    <name type="scientific">Mucilaginibacter dorajii</name>
    <dbReference type="NCBI Taxonomy" id="692994"/>
    <lineage>
        <taxon>Bacteria</taxon>
        <taxon>Pseudomonadati</taxon>
        <taxon>Bacteroidota</taxon>
        <taxon>Sphingobacteriia</taxon>
        <taxon>Sphingobacteriales</taxon>
        <taxon>Sphingobacteriaceae</taxon>
        <taxon>Mucilaginibacter</taxon>
    </lineage>
</organism>
<dbReference type="NCBIfam" id="TIGR02612">
    <property type="entry name" value="mob_myst_A"/>
    <property type="match status" value="1"/>
</dbReference>
<accession>A0ABP7R9E0</accession>
<gene>
    <name evidence="2" type="ORF">GCM10022210_55660</name>
</gene>
<evidence type="ECO:0000313" key="2">
    <source>
        <dbReference type="EMBL" id="GAA3994439.1"/>
    </source>
</evidence>
<evidence type="ECO:0000313" key="3">
    <source>
        <dbReference type="Proteomes" id="UP001500742"/>
    </source>
</evidence>
<reference evidence="3" key="1">
    <citation type="journal article" date="2019" name="Int. J. Syst. Evol. Microbiol.">
        <title>The Global Catalogue of Microorganisms (GCM) 10K type strain sequencing project: providing services to taxonomists for standard genome sequencing and annotation.</title>
        <authorList>
            <consortium name="The Broad Institute Genomics Platform"/>
            <consortium name="The Broad Institute Genome Sequencing Center for Infectious Disease"/>
            <person name="Wu L."/>
            <person name="Ma J."/>
        </authorList>
    </citation>
    <scope>NUCLEOTIDE SEQUENCE [LARGE SCALE GENOMIC DNA]</scope>
    <source>
        <strain evidence="3">JCM 16601</strain>
    </source>
</reference>
<protein>
    <recommendedName>
        <fullName evidence="1">HTH cro/C1-type domain-containing protein</fullName>
    </recommendedName>
</protein>
<dbReference type="SMART" id="SM00530">
    <property type="entry name" value="HTH_XRE"/>
    <property type="match status" value="1"/>
</dbReference>
<dbReference type="InterPro" id="IPR001387">
    <property type="entry name" value="Cro/C1-type_HTH"/>
</dbReference>
<dbReference type="Gene3D" id="1.10.260.40">
    <property type="entry name" value="lambda repressor-like DNA-binding domains"/>
    <property type="match status" value="1"/>
</dbReference>
<comment type="caution">
    <text evidence="2">The sequence shown here is derived from an EMBL/GenBank/DDBJ whole genome shotgun (WGS) entry which is preliminary data.</text>
</comment>
<feature type="domain" description="HTH cro/C1-type" evidence="1">
    <location>
        <begin position="33"/>
        <end position="90"/>
    </location>
</feature>
<sequence>MKNRKQQLVIEQMDKKLNVFQSVENVIVPSKGWLNAVRVSLKMTLQQLGNRLNITPQSANDLEMREAMGTITLNRLREAANALDMKLVYGIIPKDGSIELMIEKRAKELAKKIVLRTSNSMKLEDQENSGERIEKAIQEKTEEIKAELPKYLWE</sequence>
<dbReference type="RefSeq" id="WP_259095624.1">
    <property type="nucleotide sequence ID" value="NZ_BAAAZC010000054.1"/>
</dbReference>
<keyword evidence="3" id="KW-1185">Reference proteome</keyword>
<dbReference type="InterPro" id="IPR010982">
    <property type="entry name" value="Lambda_DNA-bd_dom_sf"/>
</dbReference>
<evidence type="ECO:0000259" key="1">
    <source>
        <dbReference type="SMART" id="SM00530"/>
    </source>
</evidence>
<dbReference type="Proteomes" id="UP001500742">
    <property type="component" value="Unassembled WGS sequence"/>
</dbReference>
<dbReference type="InterPro" id="IPR013435">
    <property type="entry name" value="Mobile_mystery_prot_A"/>
</dbReference>